<accession>A0A2A5WEU1</accession>
<dbReference type="EMBL" id="NTJZ01000003">
    <property type="protein sequence ID" value="PDH34646.1"/>
    <property type="molecule type" value="Genomic_DNA"/>
</dbReference>
<gene>
    <name evidence="7" type="ORF">CNF02_04635</name>
</gene>
<evidence type="ECO:0000313" key="8">
    <source>
        <dbReference type="Proteomes" id="UP000219329"/>
    </source>
</evidence>
<dbReference type="GO" id="GO:0032259">
    <property type="term" value="P:methylation"/>
    <property type="evidence" value="ECO:0007669"/>
    <property type="project" value="UniProtKB-KW"/>
</dbReference>
<protein>
    <recommendedName>
        <fullName evidence="3">Calmodulin-lysine N-methyltransferase</fullName>
        <ecNumber evidence="2">2.1.1.60</ecNumber>
    </recommendedName>
</protein>
<evidence type="ECO:0000256" key="3">
    <source>
        <dbReference type="ARBA" id="ARBA00020594"/>
    </source>
</evidence>
<dbReference type="CDD" id="cd02440">
    <property type="entry name" value="AdoMet_MTases"/>
    <property type="match status" value="1"/>
</dbReference>
<dbReference type="Gene3D" id="3.40.50.150">
    <property type="entry name" value="Vaccinia Virus protein VP39"/>
    <property type="match status" value="1"/>
</dbReference>
<dbReference type="PANTHER" id="PTHR13539">
    <property type="entry name" value="CALMODULIN-LYSINE N-METHYLTRANSFERASE"/>
    <property type="match status" value="1"/>
</dbReference>
<keyword evidence="5" id="KW-0489">Methyltransferase</keyword>
<dbReference type="AlphaFoldDB" id="A0A2A5WEU1"/>
<dbReference type="SUPFAM" id="SSF53335">
    <property type="entry name" value="S-adenosyl-L-methionine-dependent methyltransferases"/>
    <property type="match status" value="1"/>
</dbReference>
<evidence type="ECO:0000256" key="5">
    <source>
        <dbReference type="ARBA" id="ARBA00022603"/>
    </source>
</evidence>
<dbReference type="GO" id="GO:0016301">
    <property type="term" value="F:kinase activity"/>
    <property type="evidence" value="ECO:0007669"/>
    <property type="project" value="UniProtKB-KW"/>
</dbReference>
<name>A0A2A5WEU1_9GAMM</name>
<dbReference type="EC" id="2.1.1.60" evidence="2"/>
<keyword evidence="6" id="KW-0808">Transferase</keyword>
<evidence type="ECO:0000256" key="6">
    <source>
        <dbReference type="ARBA" id="ARBA00022679"/>
    </source>
</evidence>
<dbReference type="InterPro" id="IPR019410">
    <property type="entry name" value="Methyltransf_16"/>
</dbReference>
<keyword evidence="7" id="KW-0418">Kinase</keyword>
<dbReference type="GO" id="GO:0018025">
    <property type="term" value="F:calmodulin-lysine N-methyltransferase activity"/>
    <property type="evidence" value="ECO:0007669"/>
    <property type="project" value="UniProtKB-EC"/>
</dbReference>
<dbReference type="InterPro" id="IPR025800">
    <property type="entry name" value="CaM-Lys-N-MeTrfase"/>
</dbReference>
<organism evidence="7 8">
    <name type="scientific">OM182 bacterium MED-G28</name>
    <dbReference type="NCBI Taxonomy" id="1986256"/>
    <lineage>
        <taxon>Bacteria</taxon>
        <taxon>Pseudomonadati</taxon>
        <taxon>Pseudomonadota</taxon>
        <taxon>Gammaproteobacteria</taxon>
        <taxon>OMG group</taxon>
        <taxon>OM182 clade</taxon>
    </lineage>
</organism>
<evidence type="ECO:0000256" key="2">
    <source>
        <dbReference type="ARBA" id="ARBA00011914"/>
    </source>
</evidence>
<reference evidence="7 8" key="1">
    <citation type="submission" date="2017-08" db="EMBL/GenBank/DDBJ databases">
        <title>Fine stratification of microbial communities through a metagenomic profile of the photic zone.</title>
        <authorList>
            <person name="Haro-Moreno J.M."/>
            <person name="Lopez-Perez M."/>
            <person name="De La Torre J."/>
            <person name="Picazo A."/>
            <person name="Camacho A."/>
            <person name="Rodriguez-Valera F."/>
        </authorList>
    </citation>
    <scope>NUCLEOTIDE SEQUENCE [LARGE SCALE GENOMIC DNA]</scope>
    <source>
        <strain evidence="7">MED-G28</strain>
    </source>
</reference>
<comment type="caution">
    <text evidence="7">The sequence shown here is derived from an EMBL/GenBank/DDBJ whole genome shotgun (WGS) entry which is preliminary data.</text>
</comment>
<sequence length="219" mass="25072">MAAIRYRYQTTEFGHHDIHYRSLRDRQQFDDDYGEAESLGISSASWPLFGMVWQSGEVLAELMTDYNINSRRILEIGCGVGLASLVLNERLADISATDVHPSAGDYLEHNTQLNNGKQIPFFRTAWEDQQDGEIKKFDLIIGSDLLYEQQHSKNLSIFIEYFAKPKCEVIIVEAGRGYRNNFIQRMEALGFSVEQLNAISPKTKPDAFKGRILQFNRNV</sequence>
<evidence type="ECO:0000256" key="1">
    <source>
        <dbReference type="ARBA" id="ARBA00004496"/>
    </source>
</evidence>
<evidence type="ECO:0000313" key="7">
    <source>
        <dbReference type="EMBL" id="PDH34646.1"/>
    </source>
</evidence>
<dbReference type="Proteomes" id="UP000219329">
    <property type="component" value="Unassembled WGS sequence"/>
</dbReference>
<dbReference type="PANTHER" id="PTHR13539:SF3">
    <property type="entry name" value="CALMODULIN-LYSINE N-METHYLTRANSFERASE"/>
    <property type="match status" value="1"/>
</dbReference>
<dbReference type="InterPro" id="IPR029063">
    <property type="entry name" value="SAM-dependent_MTases_sf"/>
</dbReference>
<keyword evidence="4" id="KW-0963">Cytoplasm</keyword>
<dbReference type="GO" id="GO:0005737">
    <property type="term" value="C:cytoplasm"/>
    <property type="evidence" value="ECO:0007669"/>
    <property type="project" value="UniProtKB-SubCell"/>
</dbReference>
<proteinExistence type="predicted"/>
<comment type="subcellular location">
    <subcellularLocation>
        <location evidence="1">Cytoplasm</location>
    </subcellularLocation>
</comment>
<evidence type="ECO:0000256" key="4">
    <source>
        <dbReference type="ARBA" id="ARBA00022490"/>
    </source>
</evidence>
<dbReference type="Pfam" id="PF10294">
    <property type="entry name" value="Methyltransf_16"/>
    <property type="match status" value="1"/>
</dbReference>